<name>A0A1C3NUP2_9ACTN</name>
<protein>
    <recommendedName>
        <fullName evidence="4">Putative T7SS secretion signal domain-containing protein</fullName>
    </recommendedName>
</protein>
<feature type="compositionally biased region" description="Basic and acidic residues" evidence="2">
    <location>
        <begin position="429"/>
        <end position="448"/>
    </location>
</feature>
<accession>A0A1C3NUP2</accession>
<sequence>MHRPTDWNILDLDNDPTPGDPFAVRALARRYLEFAADVEHASGQITALATGGVVHAWIGQAGDAYRDELDEFPGQLHKLETSYRMAGQALKAYEPILEAAQAQADRALVHGRDARARRDQAQMLTGPALTALVSASSTLTALAPAFHTASTDVPPPDPAQVAQAIRNRDAAQTRLDQAHNSAQAAQDDLDTARRLAQAARQLREDAAKTCTAAIRDASHAGIRNKPWWSWEKVKQAAGTVWTAAVQVSKITVAVLGVVALVIGGPAAWIVFAAALVVLTDTLVRYGNGHASRWDVGFALLDAVPGGKGITTTAGLARGLTGAGQVLRGGRTLAHTALTAAHTHLAGITANLRGARAYTITLAKNLLPQPALAGIGDVERLGNAPATGRTVMAEARGSFNPGGRDPKPWGIKPSNAALQRRPESSYTPDDLTRITDHLGRPDLDHSPANDAMIERIRQSMTDGRPLSEGELNFMQHELTEAELMDGGMSYEDAHELALQTHPLMKNYTPEVIDQFPEMFNNNWRRAWGMEPR</sequence>
<keyword evidence="3" id="KW-0472">Membrane</keyword>
<feature type="region of interest" description="Disordered" evidence="2">
    <location>
        <begin position="394"/>
        <end position="448"/>
    </location>
</feature>
<dbReference type="InterPro" id="IPR049082">
    <property type="entry name" value="T7SS_signal"/>
</dbReference>
<evidence type="ECO:0000256" key="3">
    <source>
        <dbReference type="SAM" id="Phobius"/>
    </source>
</evidence>
<dbReference type="AlphaFoldDB" id="A0A1C3NUP2"/>
<evidence type="ECO:0000256" key="1">
    <source>
        <dbReference type="SAM" id="Coils"/>
    </source>
</evidence>
<evidence type="ECO:0000256" key="2">
    <source>
        <dbReference type="SAM" id="MobiDB-lite"/>
    </source>
</evidence>
<dbReference type="Pfam" id="PF21725">
    <property type="entry name" value="T7SS_signal"/>
    <property type="match status" value="1"/>
</dbReference>
<gene>
    <name evidence="5" type="ORF">FDG2_0928</name>
</gene>
<reference evidence="6" key="1">
    <citation type="submission" date="2016-02" db="EMBL/GenBank/DDBJ databases">
        <authorList>
            <person name="Wibberg D."/>
        </authorList>
    </citation>
    <scope>NUCLEOTIDE SEQUENCE [LARGE SCALE GENOMIC DNA]</scope>
</reference>
<proteinExistence type="predicted"/>
<evidence type="ECO:0000313" key="5">
    <source>
        <dbReference type="EMBL" id="SBW19025.1"/>
    </source>
</evidence>
<feature type="transmembrane region" description="Helical" evidence="3">
    <location>
        <begin position="252"/>
        <end position="278"/>
    </location>
</feature>
<dbReference type="SUPFAM" id="SSF140453">
    <property type="entry name" value="EsxAB dimer-like"/>
    <property type="match status" value="1"/>
</dbReference>
<feature type="domain" description="Putative T7SS secretion signal" evidence="4">
    <location>
        <begin position="19"/>
        <end position="218"/>
    </location>
</feature>
<keyword evidence="1" id="KW-0175">Coiled coil</keyword>
<dbReference type="InterPro" id="IPR036689">
    <property type="entry name" value="ESAT-6-like_sf"/>
</dbReference>
<keyword evidence="6" id="KW-1185">Reference proteome</keyword>
<evidence type="ECO:0000259" key="4">
    <source>
        <dbReference type="Pfam" id="PF21725"/>
    </source>
</evidence>
<feature type="coiled-coil region" evidence="1">
    <location>
        <begin position="161"/>
        <end position="202"/>
    </location>
</feature>
<keyword evidence="3" id="KW-0812">Transmembrane</keyword>
<organism evidence="5 6">
    <name type="scientific">Candidatus Protofrankia californiensis</name>
    <dbReference type="NCBI Taxonomy" id="1839754"/>
    <lineage>
        <taxon>Bacteria</taxon>
        <taxon>Bacillati</taxon>
        <taxon>Actinomycetota</taxon>
        <taxon>Actinomycetes</taxon>
        <taxon>Frankiales</taxon>
        <taxon>Frankiaceae</taxon>
        <taxon>Protofrankia</taxon>
    </lineage>
</organism>
<dbReference type="Proteomes" id="UP000199013">
    <property type="component" value="Unassembled WGS sequence"/>
</dbReference>
<keyword evidence="3" id="KW-1133">Transmembrane helix</keyword>
<evidence type="ECO:0000313" key="6">
    <source>
        <dbReference type="Proteomes" id="UP000199013"/>
    </source>
</evidence>
<dbReference type="EMBL" id="FLUV01000370">
    <property type="protein sequence ID" value="SBW19025.1"/>
    <property type="molecule type" value="Genomic_DNA"/>
</dbReference>